<comment type="caution">
    <text evidence="2">The sequence shown here is derived from an EMBL/GenBank/DDBJ whole genome shotgun (WGS) entry which is preliminary data.</text>
</comment>
<dbReference type="EMBL" id="JAQOMS010000002">
    <property type="protein sequence ID" value="MDC2889048.1"/>
    <property type="molecule type" value="Genomic_DNA"/>
</dbReference>
<evidence type="ECO:0000313" key="3">
    <source>
        <dbReference type="Proteomes" id="UP001528411"/>
    </source>
</evidence>
<dbReference type="Gene3D" id="3.40.630.10">
    <property type="entry name" value="Zn peptidases"/>
    <property type="match status" value="1"/>
</dbReference>
<dbReference type="SUPFAM" id="SSF53187">
    <property type="entry name" value="Zn-dependent exopeptidases"/>
    <property type="match status" value="1"/>
</dbReference>
<reference evidence="2 3" key="1">
    <citation type="submission" date="2023-01" db="EMBL/GenBank/DDBJ databases">
        <title>Psychrosphaera sp. nov., isolated from marine algae.</title>
        <authorList>
            <person name="Bayburt H."/>
            <person name="Choi B.J."/>
            <person name="Kim J.M."/>
            <person name="Choi D.G."/>
            <person name="Jeon C.O."/>
        </authorList>
    </citation>
    <scope>NUCLEOTIDE SEQUENCE [LARGE SCALE GENOMIC DNA]</scope>
    <source>
        <strain evidence="2 3">G1-22</strain>
    </source>
</reference>
<evidence type="ECO:0000259" key="1">
    <source>
        <dbReference type="Pfam" id="PF04389"/>
    </source>
</evidence>
<dbReference type="PANTHER" id="PTHR12147:SF26">
    <property type="entry name" value="PEPTIDASE M28 DOMAIN-CONTAINING PROTEIN"/>
    <property type="match status" value="1"/>
</dbReference>
<evidence type="ECO:0000313" key="2">
    <source>
        <dbReference type="EMBL" id="MDC2889048.1"/>
    </source>
</evidence>
<proteinExistence type="predicted"/>
<sequence length="124" mass="13816">MLWVYCSEQELKDEYVLYSSHYDHLGMMPEDQSSSADKDRIFNGADDNASGTSAVINLATQFAAQNKNKRTLIFSAFSGEEIGGFGSKFFSKQLDPAKIIAMVNIEMIGKPSKFGPEYYLDYGS</sequence>
<dbReference type="RefSeq" id="WP_272180582.1">
    <property type="nucleotide sequence ID" value="NZ_JAQOMS010000002.1"/>
</dbReference>
<feature type="domain" description="Peptidase M28" evidence="1">
    <location>
        <begin position="12"/>
        <end position="112"/>
    </location>
</feature>
<dbReference type="PANTHER" id="PTHR12147">
    <property type="entry name" value="METALLOPEPTIDASE M28 FAMILY MEMBER"/>
    <property type="match status" value="1"/>
</dbReference>
<gene>
    <name evidence="2" type="ORF">PN838_10020</name>
</gene>
<dbReference type="InterPro" id="IPR007484">
    <property type="entry name" value="Peptidase_M28"/>
</dbReference>
<dbReference type="Proteomes" id="UP001528411">
    <property type="component" value="Unassembled WGS sequence"/>
</dbReference>
<dbReference type="Pfam" id="PF04389">
    <property type="entry name" value="Peptidase_M28"/>
    <property type="match status" value="1"/>
</dbReference>
<protein>
    <submittedName>
        <fullName evidence="2">M20/M25/M40 family metallo-hydrolase</fullName>
    </submittedName>
</protein>
<name>A0ABT5FDV3_9GAMM</name>
<organism evidence="2 3">
    <name type="scientific">Psychrosphaera algicola</name>
    <dbReference type="NCBI Taxonomy" id="3023714"/>
    <lineage>
        <taxon>Bacteria</taxon>
        <taxon>Pseudomonadati</taxon>
        <taxon>Pseudomonadota</taxon>
        <taxon>Gammaproteobacteria</taxon>
        <taxon>Alteromonadales</taxon>
        <taxon>Pseudoalteromonadaceae</taxon>
        <taxon>Psychrosphaera</taxon>
    </lineage>
</organism>
<accession>A0ABT5FDV3</accession>
<keyword evidence="3" id="KW-1185">Reference proteome</keyword>
<dbReference type="InterPro" id="IPR045175">
    <property type="entry name" value="M28_fam"/>
</dbReference>